<dbReference type="PANTHER" id="PTHR47481">
    <property type="match status" value="1"/>
</dbReference>
<sequence>MSLCLNLSSLVEPSSVHSTNWKGSLSIGIYLNRVKTVVDDLAAVGQPLDDQTVTHYVVNGLYTVTLNRLLKQLLDKLIRSIASSYRAICKNWTPLNPLSMLLHEVTAVVVALVVADIPEVAARIVVVVSEETSKIEICNKRGHTVIQCHNRFNLSSQPPAPPEARSTQLDNSSDSAWYIDSGASHHISSYASLLTDSGPYNGPDQVMLGDGSDLPISAIGTFNLTLSLPLQEVISVPSSLKNLLSVSKLTADHNCQVIPDSNGFRVQEDNTGKLLLKGWSRNDF</sequence>
<gene>
    <name evidence="2" type="ORF">H6P81_016272</name>
</gene>
<evidence type="ECO:0000313" key="3">
    <source>
        <dbReference type="Proteomes" id="UP000825729"/>
    </source>
</evidence>
<dbReference type="Proteomes" id="UP000825729">
    <property type="component" value="Unassembled WGS sequence"/>
</dbReference>
<reference evidence="2 3" key="1">
    <citation type="submission" date="2021-07" db="EMBL/GenBank/DDBJ databases">
        <title>The Aristolochia fimbriata genome: insights into angiosperm evolution, floral development and chemical biosynthesis.</title>
        <authorList>
            <person name="Jiao Y."/>
        </authorList>
    </citation>
    <scope>NUCLEOTIDE SEQUENCE [LARGE SCALE GENOMIC DNA]</scope>
    <source>
        <strain evidence="2">IBCAS-2021</strain>
        <tissue evidence="2">Leaf</tissue>
    </source>
</reference>
<organism evidence="2 3">
    <name type="scientific">Aristolochia fimbriata</name>
    <name type="common">White veined hardy Dutchman's pipe vine</name>
    <dbReference type="NCBI Taxonomy" id="158543"/>
    <lineage>
        <taxon>Eukaryota</taxon>
        <taxon>Viridiplantae</taxon>
        <taxon>Streptophyta</taxon>
        <taxon>Embryophyta</taxon>
        <taxon>Tracheophyta</taxon>
        <taxon>Spermatophyta</taxon>
        <taxon>Magnoliopsida</taxon>
        <taxon>Magnoliidae</taxon>
        <taxon>Piperales</taxon>
        <taxon>Aristolochiaceae</taxon>
        <taxon>Aristolochia</taxon>
    </lineage>
</organism>
<dbReference type="InterPro" id="IPR054722">
    <property type="entry name" value="PolX-like_BBD"/>
</dbReference>
<feature type="domain" description="Retrovirus-related Pol polyprotein from transposon TNT 1-94-like beta-barrel" evidence="1">
    <location>
        <begin position="177"/>
        <end position="251"/>
    </location>
</feature>
<evidence type="ECO:0000313" key="2">
    <source>
        <dbReference type="EMBL" id="KAG9444932.1"/>
    </source>
</evidence>
<keyword evidence="3" id="KW-1185">Reference proteome</keyword>
<dbReference type="EMBL" id="JAINDJ010000006">
    <property type="protein sequence ID" value="KAG9444932.1"/>
    <property type="molecule type" value="Genomic_DNA"/>
</dbReference>
<dbReference type="Pfam" id="PF22936">
    <property type="entry name" value="Pol_BBD"/>
    <property type="match status" value="1"/>
</dbReference>
<dbReference type="PANTHER" id="PTHR47481:SF31">
    <property type="entry name" value="OS01G0873500 PROTEIN"/>
    <property type="match status" value="1"/>
</dbReference>
<proteinExistence type="predicted"/>
<evidence type="ECO:0000259" key="1">
    <source>
        <dbReference type="Pfam" id="PF22936"/>
    </source>
</evidence>
<accession>A0AAV7EB22</accession>
<protein>
    <recommendedName>
        <fullName evidence="1">Retrovirus-related Pol polyprotein from transposon TNT 1-94-like beta-barrel domain-containing protein</fullName>
    </recommendedName>
</protein>
<dbReference type="AlphaFoldDB" id="A0AAV7EB22"/>
<name>A0AAV7EB22_ARIFI</name>
<comment type="caution">
    <text evidence="2">The sequence shown here is derived from an EMBL/GenBank/DDBJ whole genome shotgun (WGS) entry which is preliminary data.</text>
</comment>